<evidence type="ECO:0000256" key="1">
    <source>
        <dbReference type="ARBA" id="ARBA00005964"/>
    </source>
</evidence>
<protein>
    <recommendedName>
        <fullName evidence="4">Carboxylesterase type B domain-containing protein</fullName>
    </recommendedName>
</protein>
<dbReference type="PANTHER" id="PTHR43918">
    <property type="entry name" value="ACETYLCHOLINESTERASE"/>
    <property type="match status" value="1"/>
</dbReference>
<keyword evidence="2" id="KW-0719">Serine esterase</keyword>
<evidence type="ECO:0000256" key="3">
    <source>
        <dbReference type="ARBA" id="ARBA00022801"/>
    </source>
</evidence>
<name>A0ABP0H1V5_CLALP</name>
<dbReference type="Gene3D" id="3.40.50.1820">
    <property type="entry name" value="alpha/beta hydrolase"/>
    <property type="match status" value="1"/>
</dbReference>
<proteinExistence type="inferred from homology"/>
<dbReference type="PANTHER" id="PTHR43918:SF4">
    <property type="entry name" value="CARBOXYLIC ESTER HYDROLASE"/>
    <property type="match status" value="1"/>
</dbReference>
<keyword evidence="6" id="KW-1185">Reference proteome</keyword>
<evidence type="ECO:0000259" key="4">
    <source>
        <dbReference type="Pfam" id="PF00135"/>
    </source>
</evidence>
<reference evidence="5 6" key="1">
    <citation type="submission" date="2024-02" db="EMBL/GenBank/DDBJ databases">
        <authorList>
            <person name="Daric V."/>
            <person name="Darras S."/>
        </authorList>
    </citation>
    <scope>NUCLEOTIDE SEQUENCE [LARGE SCALE GENOMIC DNA]</scope>
</reference>
<dbReference type="InterPro" id="IPR002018">
    <property type="entry name" value="CarbesteraseB"/>
</dbReference>
<feature type="domain" description="Carboxylesterase type B" evidence="4">
    <location>
        <begin position="4"/>
        <end position="178"/>
    </location>
</feature>
<dbReference type="InterPro" id="IPR050654">
    <property type="entry name" value="AChE-related_enzymes"/>
</dbReference>
<evidence type="ECO:0000256" key="2">
    <source>
        <dbReference type="ARBA" id="ARBA00022487"/>
    </source>
</evidence>
<evidence type="ECO:0000313" key="6">
    <source>
        <dbReference type="Proteomes" id="UP001642483"/>
    </source>
</evidence>
<gene>
    <name evidence="5" type="ORF">CVLEPA_LOCUS30712</name>
</gene>
<dbReference type="SUPFAM" id="SSF53474">
    <property type="entry name" value="alpha/beta-Hydrolases"/>
    <property type="match status" value="1"/>
</dbReference>
<dbReference type="InterPro" id="IPR029058">
    <property type="entry name" value="AB_hydrolase_fold"/>
</dbReference>
<evidence type="ECO:0000313" key="5">
    <source>
        <dbReference type="EMBL" id="CAK8697498.1"/>
    </source>
</evidence>
<comment type="caution">
    <text evidence="5">The sequence shown here is derived from an EMBL/GenBank/DDBJ whole genome shotgun (WGS) entry which is preliminary data.</text>
</comment>
<dbReference type="Proteomes" id="UP001642483">
    <property type="component" value="Unassembled WGS sequence"/>
</dbReference>
<dbReference type="Pfam" id="PF00135">
    <property type="entry name" value="COesterase"/>
    <property type="match status" value="1"/>
</dbReference>
<organism evidence="5 6">
    <name type="scientific">Clavelina lepadiformis</name>
    <name type="common">Light-bulb sea squirt</name>
    <name type="synonym">Ascidia lepadiformis</name>
    <dbReference type="NCBI Taxonomy" id="159417"/>
    <lineage>
        <taxon>Eukaryota</taxon>
        <taxon>Metazoa</taxon>
        <taxon>Chordata</taxon>
        <taxon>Tunicata</taxon>
        <taxon>Ascidiacea</taxon>
        <taxon>Aplousobranchia</taxon>
        <taxon>Clavelinidae</taxon>
        <taxon>Clavelina</taxon>
    </lineage>
</organism>
<comment type="similarity">
    <text evidence="1">Belongs to the type-B carboxylesterase/lipase family.</text>
</comment>
<keyword evidence="3" id="KW-0378">Hydrolase</keyword>
<sequence>MTECPVVQTVRGKVKGRACLKAEPKKSKQVFRYGSVPFAKPPLGQLRFEPPERCEPWQGILDGTKMSPRPLQDDAFEEELYGNLLLLNQFEENLSHFSEDCLYLTVYTSNPSTTANMPVTVWIPGGAFLVGGGSLRDGQVLCGLHDLVLVIPNYRLSLYGFFTTGKNTKYPGNMGLLD</sequence>
<dbReference type="EMBL" id="CAWYQH010000163">
    <property type="protein sequence ID" value="CAK8697498.1"/>
    <property type="molecule type" value="Genomic_DNA"/>
</dbReference>
<accession>A0ABP0H1V5</accession>